<protein>
    <submittedName>
        <fullName evidence="2">Uncharacterized protein</fullName>
    </submittedName>
</protein>
<dbReference type="Proteomes" id="UP000434223">
    <property type="component" value="Unassembled WGS sequence"/>
</dbReference>
<evidence type="ECO:0000313" key="3">
    <source>
        <dbReference type="Proteomes" id="UP000434223"/>
    </source>
</evidence>
<keyword evidence="1" id="KW-0472">Membrane</keyword>
<feature type="transmembrane region" description="Helical" evidence="1">
    <location>
        <begin position="12"/>
        <end position="32"/>
    </location>
</feature>
<comment type="caution">
    <text evidence="2">The sequence shown here is derived from an EMBL/GenBank/DDBJ whole genome shotgun (WGS) entry which is preliminary data.</text>
</comment>
<evidence type="ECO:0000256" key="1">
    <source>
        <dbReference type="SAM" id="Phobius"/>
    </source>
</evidence>
<reference evidence="2 3" key="1">
    <citation type="submission" date="2019-09" db="EMBL/GenBank/DDBJ databases">
        <title>Draft genome sequencing of Hungatella hathewayi 123Y-2.</title>
        <authorList>
            <person name="Lv Q."/>
            <person name="Li S."/>
        </authorList>
    </citation>
    <scope>NUCLEOTIDE SEQUENCE [LARGE SCALE GENOMIC DNA]</scope>
    <source>
        <strain evidence="2 3">123Y-2</strain>
    </source>
</reference>
<gene>
    <name evidence="2" type="ORF">GNE07_25825</name>
</gene>
<name>A0AAW9WN81_9FIRM</name>
<keyword evidence="1" id="KW-0812">Transmembrane</keyword>
<evidence type="ECO:0000313" key="2">
    <source>
        <dbReference type="EMBL" id="MUB66442.1"/>
    </source>
</evidence>
<keyword evidence="1" id="KW-1133">Transmembrane helix</keyword>
<accession>A0AAW9WN81</accession>
<dbReference type="PROSITE" id="PS51257">
    <property type="entry name" value="PROKAR_LIPOPROTEIN"/>
    <property type="match status" value="1"/>
</dbReference>
<dbReference type="AlphaFoldDB" id="A0AAW9WN81"/>
<proteinExistence type="predicted"/>
<dbReference type="EMBL" id="WNME01000026">
    <property type="protein sequence ID" value="MUB66442.1"/>
    <property type="molecule type" value="Genomic_DNA"/>
</dbReference>
<organism evidence="2 3">
    <name type="scientific">Hungatella hathewayi</name>
    <dbReference type="NCBI Taxonomy" id="154046"/>
    <lineage>
        <taxon>Bacteria</taxon>
        <taxon>Bacillati</taxon>
        <taxon>Bacillota</taxon>
        <taxon>Clostridia</taxon>
        <taxon>Lachnospirales</taxon>
        <taxon>Lachnospiraceae</taxon>
        <taxon>Hungatella</taxon>
    </lineage>
</organism>
<dbReference type="RefSeq" id="WP_055651711.1">
    <property type="nucleotide sequence ID" value="NZ_CZAZ01000034.1"/>
</dbReference>
<sequence>MHERVNGIVRYFLVTVVALFLILGCIILYAGVQEAKLKKAEARRETKIYAERIEALLNSLFHKTDILESIIINL</sequence>